<dbReference type="RefSeq" id="XP_007714571.1">
    <property type="nucleotide sequence ID" value="XM_007716381.1"/>
</dbReference>
<sequence>MITAACSICASLQGLFPCVVRWCCSGTESETLVSWSCPMGISASPRYQAPAIDARSRSPGRHAQVVKITPFWMHPCTNP</sequence>
<gene>
    <name evidence="1" type="ORF">COCCADRAFT_102102</name>
</gene>
<dbReference type="EMBL" id="KI964674">
    <property type="protein sequence ID" value="EUC31145.1"/>
    <property type="molecule type" value="Genomic_DNA"/>
</dbReference>
<reference evidence="1 2" key="1">
    <citation type="journal article" date="2013" name="PLoS Genet.">
        <title>Comparative genome structure, secondary metabolite, and effector coding capacity across Cochliobolus pathogens.</title>
        <authorList>
            <person name="Condon B.J."/>
            <person name="Leng Y."/>
            <person name="Wu D."/>
            <person name="Bushley K.E."/>
            <person name="Ohm R.A."/>
            <person name="Otillar R."/>
            <person name="Martin J."/>
            <person name="Schackwitz W."/>
            <person name="Grimwood J."/>
            <person name="MohdZainudin N."/>
            <person name="Xue C."/>
            <person name="Wang R."/>
            <person name="Manning V.A."/>
            <person name="Dhillon B."/>
            <person name="Tu Z.J."/>
            <person name="Steffenson B.J."/>
            <person name="Salamov A."/>
            <person name="Sun H."/>
            <person name="Lowry S."/>
            <person name="LaButti K."/>
            <person name="Han J."/>
            <person name="Copeland A."/>
            <person name="Lindquist E."/>
            <person name="Barry K."/>
            <person name="Schmutz J."/>
            <person name="Baker S.E."/>
            <person name="Ciuffetti L.M."/>
            <person name="Grigoriev I.V."/>
            <person name="Zhong S."/>
            <person name="Turgeon B.G."/>
        </authorList>
    </citation>
    <scope>NUCLEOTIDE SEQUENCE [LARGE SCALE GENOMIC DNA]</scope>
    <source>
        <strain evidence="1 2">26-R-13</strain>
    </source>
</reference>
<evidence type="ECO:0000313" key="2">
    <source>
        <dbReference type="Proteomes" id="UP000053841"/>
    </source>
</evidence>
<dbReference type="HOGENOM" id="CLU_2605683_0_0_1"/>
<evidence type="ECO:0000313" key="1">
    <source>
        <dbReference type="EMBL" id="EUC31145.1"/>
    </source>
</evidence>
<dbReference type="KEGG" id="bze:COCCADRAFT_102102"/>
<protein>
    <submittedName>
        <fullName evidence="1">Uncharacterized protein</fullName>
    </submittedName>
</protein>
<organism evidence="1 2">
    <name type="scientific">Cochliobolus carbonum (strain 26-R-13)</name>
    <name type="common">Maize leaf spot fungus</name>
    <name type="synonym">Bipolaris zeicola</name>
    <dbReference type="NCBI Taxonomy" id="930089"/>
    <lineage>
        <taxon>Eukaryota</taxon>
        <taxon>Fungi</taxon>
        <taxon>Dikarya</taxon>
        <taxon>Ascomycota</taxon>
        <taxon>Pezizomycotina</taxon>
        <taxon>Dothideomycetes</taxon>
        <taxon>Pleosporomycetidae</taxon>
        <taxon>Pleosporales</taxon>
        <taxon>Pleosporineae</taxon>
        <taxon>Pleosporaceae</taxon>
        <taxon>Bipolaris</taxon>
    </lineage>
</organism>
<dbReference type="Proteomes" id="UP000053841">
    <property type="component" value="Unassembled WGS sequence"/>
</dbReference>
<keyword evidence="2" id="KW-1185">Reference proteome</keyword>
<dbReference type="GeneID" id="19142489"/>
<proteinExistence type="predicted"/>
<name>W6Y0P9_COCC2</name>
<accession>W6Y0P9</accession>
<dbReference type="AlphaFoldDB" id="W6Y0P9"/>